<dbReference type="OrthoDB" id="5801899at2759"/>
<accession>A0A0D8XNV4</accession>
<evidence type="ECO:0000313" key="3">
    <source>
        <dbReference type="Proteomes" id="UP000053766"/>
    </source>
</evidence>
<organism evidence="2 3">
    <name type="scientific">Dictyocaulus viviparus</name>
    <name type="common">Bovine lungworm</name>
    <dbReference type="NCBI Taxonomy" id="29172"/>
    <lineage>
        <taxon>Eukaryota</taxon>
        <taxon>Metazoa</taxon>
        <taxon>Ecdysozoa</taxon>
        <taxon>Nematoda</taxon>
        <taxon>Chromadorea</taxon>
        <taxon>Rhabditida</taxon>
        <taxon>Rhabditina</taxon>
        <taxon>Rhabditomorpha</taxon>
        <taxon>Strongyloidea</taxon>
        <taxon>Metastrongylidae</taxon>
        <taxon>Dictyocaulus</taxon>
    </lineage>
</organism>
<gene>
    <name evidence="2" type="ORF">DICVIV_08487</name>
</gene>
<dbReference type="Proteomes" id="UP000053766">
    <property type="component" value="Unassembled WGS sequence"/>
</dbReference>
<reference evidence="2 3" key="1">
    <citation type="submission" date="2013-11" db="EMBL/GenBank/DDBJ databases">
        <title>Draft genome of the bovine lungworm Dictyocaulus viviparus.</title>
        <authorList>
            <person name="Mitreva M."/>
        </authorList>
    </citation>
    <scope>NUCLEOTIDE SEQUENCE [LARGE SCALE GENOMIC DNA]</scope>
    <source>
        <strain evidence="2 3">HannoverDv2000</strain>
    </source>
</reference>
<feature type="compositionally biased region" description="Polar residues" evidence="1">
    <location>
        <begin position="136"/>
        <end position="151"/>
    </location>
</feature>
<keyword evidence="3" id="KW-1185">Reference proteome</keyword>
<feature type="region of interest" description="Disordered" evidence="1">
    <location>
        <begin position="125"/>
        <end position="151"/>
    </location>
</feature>
<name>A0A0D8XNV4_DICVI</name>
<dbReference type="EMBL" id="KN716406">
    <property type="protein sequence ID" value="KJH45484.1"/>
    <property type="molecule type" value="Genomic_DNA"/>
</dbReference>
<protein>
    <submittedName>
        <fullName evidence="2">Uncharacterized protein</fullName>
    </submittedName>
</protein>
<evidence type="ECO:0000256" key="1">
    <source>
        <dbReference type="SAM" id="MobiDB-lite"/>
    </source>
</evidence>
<reference evidence="3" key="2">
    <citation type="journal article" date="2016" name="Sci. Rep.">
        <title>Dictyocaulus viviparus genome, variome and transcriptome elucidate lungworm biology and support future intervention.</title>
        <authorList>
            <person name="McNulty S.N."/>
            <person name="Strube C."/>
            <person name="Rosa B.A."/>
            <person name="Martin J.C."/>
            <person name="Tyagi R."/>
            <person name="Choi Y.J."/>
            <person name="Wang Q."/>
            <person name="Hallsworth Pepin K."/>
            <person name="Zhang X."/>
            <person name="Ozersky P."/>
            <person name="Wilson R.K."/>
            <person name="Sternberg P.W."/>
            <person name="Gasser R.B."/>
            <person name="Mitreva M."/>
        </authorList>
    </citation>
    <scope>NUCLEOTIDE SEQUENCE [LARGE SCALE GENOMIC DNA]</scope>
    <source>
        <strain evidence="3">HannoverDv2000</strain>
    </source>
</reference>
<sequence length="151" mass="16156">MKSFKLQNILDAERQRDHVNVPIKEGELGRPVMVTNGYHVGPYFGVADRVGVDWYNGGVSWNRGVASPFVGVGVNSGTSIGFPSIGSIMSRIGVSDMNQLSKILTAKASTRENSAISRMKRQSLTNGAKPHAGCAITQSASPLPSVDNRNI</sequence>
<proteinExistence type="predicted"/>
<evidence type="ECO:0000313" key="2">
    <source>
        <dbReference type="EMBL" id="KJH45484.1"/>
    </source>
</evidence>
<dbReference type="AlphaFoldDB" id="A0A0D8XNV4"/>